<feature type="compositionally biased region" description="Polar residues" evidence="1">
    <location>
        <begin position="202"/>
        <end position="220"/>
    </location>
</feature>
<feature type="region of interest" description="Disordered" evidence="1">
    <location>
        <begin position="188"/>
        <end position="703"/>
    </location>
</feature>
<protein>
    <submittedName>
        <fullName evidence="2">Uncharacterized protein</fullName>
    </submittedName>
</protein>
<feature type="compositionally biased region" description="Low complexity" evidence="1">
    <location>
        <begin position="466"/>
        <end position="483"/>
    </location>
</feature>
<feature type="region of interest" description="Disordered" evidence="1">
    <location>
        <begin position="1"/>
        <end position="22"/>
    </location>
</feature>
<feature type="compositionally biased region" description="Basic and acidic residues" evidence="1">
    <location>
        <begin position="890"/>
        <end position="901"/>
    </location>
</feature>
<feature type="compositionally biased region" description="Polar residues" evidence="1">
    <location>
        <begin position="1329"/>
        <end position="1340"/>
    </location>
</feature>
<feature type="compositionally biased region" description="Low complexity" evidence="1">
    <location>
        <begin position="639"/>
        <end position="668"/>
    </location>
</feature>
<reference evidence="2" key="2">
    <citation type="submission" date="2025-05" db="UniProtKB">
        <authorList>
            <consortium name="EnsemblMetazoa"/>
        </authorList>
    </citation>
    <scope>IDENTIFICATION</scope>
    <source>
        <strain evidence="2">Foshan</strain>
    </source>
</reference>
<feature type="compositionally biased region" description="Basic and acidic residues" evidence="1">
    <location>
        <begin position="188"/>
        <end position="198"/>
    </location>
</feature>
<dbReference type="GeneID" id="109423598"/>
<reference evidence="3" key="1">
    <citation type="journal article" date="2015" name="Proc. Natl. Acad. Sci. U.S.A.">
        <title>Genome sequence of the Asian Tiger mosquito, Aedes albopictus, reveals insights into its biology, genetics, and evolution.</title>
        <authorList>
            <person name="Chen X.G."/>
            <person name="Jiang X."/>
            <person name="Gu J."/>
            <person name="Xu M."/>
            <person name="Wu Y."/>
            <person name="Deng Y."/>
            <person name="Zhang C."/>
            <person name="Bonizzoni M."/>
            <person name="Dermauw W."/>
            <person name="Vontas J."/>
            <person name="Armbruster P."/>
            <person name="Huang X."/>
            <person name="Yang Y."/>
            <person name="Zhang H."/>
            <person name="He W."/>
            <person name="Peng H."/>
            <person name="Liu Y."/>
            <person name="Wu K."/>
            <person name="Chen J."/>
            <person name="Lirakis M."/>
            <person name="Topalis P."/>
            <person name="Van Leeuwen T."/>
            <person name="Hall A.B."/>
            <person name="Jiang X."/>
            <person name="Thorpe C."/>
            <person name="Mueller R.L."/>
            <person name="Sun C."/>
            <person name="Waterhouse R.M."/>
            <person name="Yan G."/>
            <person name="Tu Z.J."/>
            <person name="Fang X."/>
            <person name="James A.A."/>
        </authorList>
    </citation>
    <scope>NUCLEOTIDE SEQUENCE [LARGE SCALE GENOMIC DNA]</scope>
    <source>
        <strain evidence="3">Foshan</strain>
    </source>
</reference>
<dbReference type="Proteomes" id="UP000069940">
    <property type="component" value="Unassembled WGS sequence"/>
</dbReference>
<feature type="compositionally biased region" description="Basic residues" evidence="1">
    <location>
        <begin position="1403"/>
        <end position="1417"/>
    </location>
</feature>
<evidence type="ECO:0000256" key="1">
    <source>
        <dbReference type="SAM" id="MobiDB-lite"/>
    </source>
</evidence>
<sequence length="1472" mass="164152">MPIRSRRKVATRRRETVFPESENSRSELFVNNDRQRWQKGRVVEQLVDSPSVIMLSSAENTPGPLVGHPGIRDGSVVDISSVPGRATRLTDVDMVLEETDMRSHRARTQLFALDETNTSVVNLDETEMIIRDRPKSSVAQRWTRSASLAPVDIVGEARRSSVYSMVTKRNRRGAAGARVVMASASIVPEDREANDGAGKDLSQITEEQSTSPGSSGSERTPQPVVRELVIQTRTMLRQGKKWSPEQGRAKSASRATSLESKVSRRKRKDPNPQPEQPMEHVSAQKKPESSDSTEMASRKSSQFSKVSKRKRPKHAPDKSKEATSELSEPDRSSELSGSRSASQVREPRSKKRRTETNKDVSETNNNETLKDLSSSDNQDTASTFRRPRTRSVSRPRQTPASLPKRGRSRTRTTQKEPSSPEKSDPDTTSKRIKTRSASRARKPEQTDTGKRGRQRPRVRAASESVEQATQAESQPSQAPSSQKQRGRPRKRITPDDSVTQKSTKEKSDTDKPASPSDSISKRPRTRSVSRARQLPSDSKSSTIRKRQNKSSSSTSVQHAKPPTSSRSSRIRTKSPAPLERSSTRSTPTRAKSVPRNVLLSPSSSTASKSLQHIPIYRRYAEQVLQLTSRPKTPKPKPTVPTGESDIYSFDSLSQSSSGGSDDNAGADARTTKAPKGGSTVKKRANNVSRNSKKTPLKKAQHHQHPTVFGTDMYKISSVVKKIGGGPVRRRQEDPVGSESTASEVTSRNVVPTSTLAAMVQSQQPSNAPIVNPRSPSPAIVNDDDHHHHHDDPVENHGFEIENIPDVEMPTPLSPPRLNPQIHRILQQKVTAPQVHTPDKTQPNATINFSPLGASSPWRVQNENILPKTFYFARSADMLPSYESDLVIQDENRPQAKPRDEAPAPVLPPTIASPRSTNIPPANPSKPSAAVFSDIQKSYEQLKATSEMSEKLIVAMRKYKSNIHNQTTSMGNDSSPEELFAKFREYEENMKKTYLKLKQWYDRSKRSYTQTMQAIEQAAPKTQAQQQLVENFRRNSQRFVTMMTDLESAMNDSNLENLSPPKSVENRTKPAFKDVILTERNLNDRNRSPLKTLNIVNLPPRFSPIKSPLVKASFASFTANRTLPQHSKSRDLFSRLSLTKPTRTEASNAAPVESVIEVADTMVEAPQPEAETTKHDQPQKDLFGFESDCEEDQDDASHVSVNPTPVKITRETLKERLQSVRKLLPQPNRSMIGEASSSVQQQSVPRIFNSPQRRQKRLHTIQSVFSSSTPLGEKRNRWAKMGRREPVAETAAAEEPNVSAIETAEKATSETRAQQESPPAAVFDEPEQELASTSINNSVNRTYGRAPRRNVKRKRNIYLANLGLSDSEVDEEEEEGQDIGATADKADPEWTEADSDTDWANAGKQRKKRQQQKKKQKTHNQPDAAAGKKKKQKKTVEQTAEFQNFVSEFNNMCEQVNKYQLVIEKPAAVPQQV</sequence>
<feature type="compositionally biased region" description="Basic and acidic residues" evidence="1">
    <location>
        <begin position="502"/>
        <end position="511"/>
    </location>
</feature>
<feature type="compositionally biased region" description="Polar residues" evidence="1">
    <location>
        <begin position="362"/>
        <end position="381"/>
    </location>
</feature>
<feature type="region of interest" description="Disordered" evidence="1">
    <location>
        <begin position="890"/>
        <end position="928"/>
    </location>
</feature>
<feature type="compositionally biased region" description="Basic and acidic residues" evidence="1">
    <location>
        <begin position="418"/>
        <end position="429"/>
    </location>
</feature>
<accession>A0ABM1XJ26</accession>
<organism evidence="2 3">
    <name type="scientific">Aedes albopictus</name>
    <name type="common">Asian tiger mosquito</name>
    <name type="synonym">Stegomyia albopicta</name>
    <dbReference type="NCBI Taxonomy" id="7160"/>
    <lineage>
        <taxon>Eukaryota</taxon>
        <taxon>Metazoa</taxon>
        <taxon>Ecdysozoa</taxon>
        <taxon>Arthropoda</taxon>
        <taxon>Hexapoda</taxon>
        <taxon>Insecta</taxon>
        <taxon>Pterygota</taxon>
        <taxon>Neoptera</taxon>
        <taxon>Endopterygota</taxon>
        <taxon>Diptera</taxon>
        <taxon>Nematocera</taxon>
        <taxon>Culicoidea</taxon>
        <taxon>Culicidae</taxon>
        <taxon>Culicinae</taxon>
        <taxon>Aedini</taxon>
        <taxon>Aedes</taxon>
        <taxon>Stegomyia</taxon>
    </lineage>
</organism>
<feature type="compositionally biased region" description="Basic and acidic residues" evidence="1">
    <location>
        <begin position="12"/>
        <end position="22"/>
    </location>
</feature>
<feature type="compositionally biased region" description="Acidic residues" evidence="1">
    <location>
        <begin position="1366"/>
        <end position="1376"/>
    </location>
</feature>
<feature type="compositionally biased region" description="Polar residues" evidence="1">
    <location>
        <begin position="530"/>
        <end position="541"/>
    </location>
</feature>
<feature type="region of interest" description="Disordered" evidence="1">
    <location>
        <begin position="1365"/>
        <end position="1436"/>
    </location>
</feature>
<dbReference type="EnsemblMetazoa" id="AALFPA23_000127.R39201">
    <property type="protein sequence ID" value="AALFPA23_000127.P39201"/>
    <property type="gene ID" value="AALFPA23_000127"/>
</dbReference>
<dbReference type="RefSeq" id="XP_062703155.1">
    <property type="nucleotide sequence ID" value="XM_062847171.1"/>
</dbReference>
<feature type="compositionally biased region" description="Basic and acidic residues" evidence="1">
    <location>
        <begin position="314"/>
        <end position="333"/>
    </location>
</feature>
<feature type="compositionally biased region" description="Low complexity" evidence="1">
    <location>
        <begin position="598"/>
        <end position="610"/>
    </location>
</feature>
<feature type="compositionally biased region" description="Basic residues" evidence="1">
    <location>
        <begin position="680"/>
        <end position="703"/>
    </location>
</feature>
<feature type="compositionally biased region" description="Basic and acidic residues" evidence="1">
    <location>
        <begin position="441"/>
        <end position="450"/>
    </location>
</feature>
<name>A0ABM1XJ26_AEDAL</name>
<proteinExistence type="predicted"/>
<feature type="compositionally biased region" description="Basic residues" evidence="1">
    <location>
        <begin position="430"/>
        <end position="440"/>
    </location>
</feature>
<feature type="compositionally biased region" description="Polar residues" evidence="1">
    <location>
        <begin position="737"/>
        <end position="747"/>
    </location>
</feature>
<feature type="region of interest" description="Disordered" evidence="1">
    <location>
        <begin position="725"/>
        <end position="747"/>
    </location>
</feature>
<feature type="compositionally biased region" description="Polar residues" evidence="1">
    <location>
        <begin position="290"/>
        <end position="305"/>
    </location>
</feature>
<feature type="region of interest" description="Disordered" evidence="1">
    <location>
        <begin position="1281"/>
        <end position="1346"/>
    </location>
</feature>
<feature type="compositionally biased region" description="Basic and acidic residues" evidence="1">
    <location>
        <begin position="782"/>
        <end position="791"/>
    </location>
</feature>
<feature type="region of interest" description="Disordered" evidence="1">
    <location>
        <begin position="764"/>
        <end position="791"/>
    </location>
</feature>
<evidence type="ECO:0000313" key="3">
    <source>
        <dbReference type="Proteomes" id="UP000069940"/>
    </source>
</evidence>
<keyword evidence="3" id="KW-1185">Reference proteome</keyword>
<feature type="compositionally biased region" description="Basic residues" evidence="1">
    <location>
        <begin position="1"/>
        <end position="11"/>
    </location>
</feature>
<evidence type="ECO:0000313" key="2">
    <source>
        <dbReference type="EnsemblMetazoa" id="AALFPA23_000127.P39201"/>
    </source>
</evidence>